<evidence type="ECO:0000259" key="7">
    <source>
        <dbReference type="Pfam" id="PF00324"/>
    </source>
</evidence>
<protein>
    <recommendedName>
        <fullName evidence="7">Amino acid permease/ SLC12A domain-containing protein</fullName>
    </recommendedName>
</protein>
<feature type="transmembrane region" description="Helical" evidence="6">
    <location>
        <begin position="418"/>
        <end position="441"/>
    </location>
</feature>
<dbReference type="Proteomes" id="UP000761534">
    <property type="component" value="Unassembled WGS sequence"/>
</dbReference>
<dbReference type="EMBL" id="SWFS01000366">
    <property type="protein sequence ID" value="KAA8908301.1"/>
    <property type="molecule type" value="Genomic_DNA"/>
</dbReference>
<dbReference type="PANTHER" id="PTHR43341:SF15">
    <property type="entry name" value="GENERAL AMINO ACID PERMEASE AGP2"/>
    <property type="match status" value="1"/>
</dbReference>
<feature type="region of interest" description="Disordered" evidence="5">
    <location>
        <begin position="1"/>
        <end position="25"/>
    </location>
</feature>
<evidence type="ECO:0000256" key="4">
    <source>
        <dbReference type="ARBA" id="ARBA00023136"/>
    </source>
</evidence>
<feature type="transmembrane region" description="Helical" evidence="6">
    <location>
        <begin position="88"/>
        <end position="111"/>
    </location>
</feature>
<name>A0A642UZ96_9ASCO</name>
<feature type="transmembrane region" description="Helical" evidence="6">
    <location>
        <begin position="461"/>
        <end position="482"/>
    </location>
</feature>
<dbReference type="InterPro" id="IPR004841">
    <property type="entry name" value="AA-permease/SLC12A_dom"/>
</dbReference>
<evidence type="ECO:0000313" key="8">
    <source>
        <dbReference type="EMBL" id="KAA8908301.1"/>
    </source>
</evidence>
<feature type="domain" description="Amino acid permease/ SLC12A" evidence="7">
    <location>
        <begin position="55"/>
        <end position="519"/>
    </location>
</feature>
<comment type="caution">
    <text evidence="8">The sequence shown here is derived from an EMBL/GenBank/DDBJ whole genome shotgun (WGS) entry which is preliminary data.</text>
</comment>
<reference evidence="8" key="1">
    <citation type="journal article" date="2019" name="G3 (Bethesda)">
        <title>Genome Assemblies of Two Rare Opportunistic Yeast Pathogens: Diutina rugosa (syn. Candida rugosa) and Trichomonascus ciferrii (syn. Candida ciferrii).</title>
        <authorList>
            <person name="Mixao V."/>
            <person name="Saus E."/>
            <person name="Hansen A.P."/>
            <person name="Lass-Florl C."/>
            <person name="Gabaldon T."/>
        </authorList>
    </citation>
    <scope>NUCLEOTIDE SEQUENCE</scope>
    <source>
        <strain evidence="8">CBS 4856</strain>
    </source>
</reference>
<evidence type="ECO:0000256" key="2">
    <source>
        <dbReference type="ARBA" id="ARBA00022692"/>
    </source>
</evidence>
<keyword evidence="4 6" id="KW-0472">Membrane</keyword>
<evidence type="ECO:0000256" key="5">
    <source>
        <dbReference type="SAM" id="MobiDB-lite"/>
    </source>
</evidence>
<keyword evidence="2 6" id="KW-0812">Transmembrane</keyword>
<dbReference type="OrthoDB" id="10062876at2759"/>
<proteinExistence type="predicted"/>
<feature type="transmembrane region" description="Helical" evidence="6">
    <location>
        <begin position="494"/>
        <end position="512"/>
    </location>
</feature>
<dbReference type="GO" id="GO:0015171">
    <property type="term" value="F:amino acid transmembrane transporter activity"/>
    <property type="evidence" value="ECO:0007669"/>
    <property type="project" value="TreeGrafter"/>
</dbReference>
<feature type="transmembrane region" description="Helical" evidence="6">
    <location>
        <begin position="242"/>
        <end position="262"/>
    </location>
</feature>
<evidence type="ECO:0000256" key="6">
    <source>
        <dbReference type="SAM" id="Phobius"/>
    </source>
</evidence>
<dbReference type="PIRSF" id="PIRSF006060">
    <property type="entry name" value="AA_transporter"/>
    <property type="match status" value="1"/>
</dbReference>
<evidence type="ECO:0000256" key="1">
    <source>
        <dbReference type="ARBA" id="ARBA00004141"/>
    </source>
</evidence>
<feature type="transmembrane region" description="Helical" evidence="6">
    <location>
        <begin position="383"/>
        <end position="406"/>
    </location>
</feature>
<feature type="compositionally biased region" description="Basic and acidic residues" evidence="5">
    <location>
        <begin position="1"/>
        <end position="16"/>
    </location>
</feature>
<accession>A0A642UZ96</accession>
<comment type="subcellular location">
    <subcellularLocation>
        <location evidence="1">Membrane</location>
        <topology evidence="1">Multi-pass membrane protein</topology>
    </subcellularLocation>
</comment>
<dbReference type="GO" id="GO:0016020">
    <property type="term" value="C:membrane"/>
    <property type="evidence" value="ECO:0007669"/>
    <property type="project" value="UniProtKB-SubCell"/>
</dbReference>
<dbReference type="AlphaFoldDB" id="A0A642UZ96"/>
<dbReference type="VEuPathDB" id="FungiDB:TRICI_004787"/>
<evidence type="ECO:0000313" key="9">
    <source>
        <dbReference type="Proteomes" id="UP000761534"/>
    </source>
</evidence>
<feature type="transmembrane region" description="Helical" evidence="6">
    <location>
        <begin position="283"/>
        <end position="305"/>
    </location>
</feature>
<feature type="transmembrane region" description="Helical" evidence="6">
    <location>
        <begin position="197"/>
        <end position="222"/>
    </location>
</feature>
<keyword evidence="3 6" id="KW-1133">Transmembrane helix</keyword>
<feature type="transmembrane region" description="Helical" evidence="6">
    <location>
        <begin position="57"/>
        <end position="76"/>
    </location>
</feature>
<feature type="transmembrane region" description="Helical" evidence="6">
    <location>
        <begin position="343"/>
        <end position="362"/>
    </location>
</feature>
<gene>
    <name evidence="8" type="ORF">TRICI_004787</name>
</gene>
<organism evidence="8 9">
    <name type="scientific">Trichomonascus ciferrii</name>
    <dbReference type="NCBI Taxonomy" id="44093"/>
    <lineage>
        <taxon>Eukaryota</taxon>
        <taxon>Fungi</taxon>
        <taxon>Dikarya</taxon>
        <taxon>Ascomycota</taxon>
        <taxon>Saccharomycotina</taxon>
        <taxon>Dipodascomycetes</taxon>
        <taxon>Dipodascales</taxon>
        <taxon>Trichomonascaceae</taxon>
        <taxon>Trichomonascus</taxon>
        <taxon>Trichomonascus ciferrii complex</taxon>
    </lineage>
</organism>
<feature type="transmembrane region" description="Helical" evidence="6">
    <location>
        <begin position="163"/>
        <end position="185"/>
    </location>
</feature>
<sequence>MGAEIEEKSIAVRGDNESDTSSGPKVGEVENKKIFGVFEVPTQQHTERKLSSRQAQLIALGGCIGTALFVTIGTPLSSGGPLPLFGSYLLWCTVVYGTNCGLSEMTVYLPIDSTWIRYVTRYVDEAIGVANGWNFFLGECTLVCFEVTAMSAVLQFWTDKIPTWVPIVVMLVSYALLEALSVDIYGEVEFWLAIGKVLLVIMLIFYAFFTMVGANPLHWVYGFHYWNDPGMAVDYRQDGGSSLSYFEGFVVCVTNACYVIAGPDYVSITAGEVKNPRETMPRVFNAVVFRLFVFFALGSLAVGIVCPSNSDMLLQAMANDAPGAAVSPYVISMTILKIKGLPHLVNAMVVTSIYSAGNNFYYCATRTLFGMAQEGKAPKFFKLCLPNGAPAAAMLAVAAVGCLSFLQLNNNAQVVLNWFISLAASSLLIYMFFINVSYFRWRQGLKAQGIDYNSLKYKHRFSGWITWYSLSMNFILIFVQGYSVFKPGSWNVPSFLFSYFMVFFVLGIAIFWKCVQYKRGEPLWVRPETMDLTTGKAEIDQYEENYVPPPKTRFDKFLGIFF</sequence>
<dbReference type="Gene3D" id="1.20.1740.10">
    <property type="entry name" value="Amino acid/polyamine transporter I"/>
    <property type="match status" value="1"/>
</dbReference>
<keyword evidence="9" id="KW-1185">Reference proteome</keyword>
<dbReference type="InterPro" id="IPR050524">
    <property type="entry name" value="APC_YAT"/>
</dbReference>
<dbReference type="Pfam" id="PF00324">
    <property type="entry name" value="AA_permease"/>
    <property type="match status" value="1"/>
</dbReference>
<dbReference type="PANTHER" id="PTHR43341">
    <property type="entry name" value="AMINO ACID PERMEASE"/>
    <property type="match status" value="1"/>
</dbReference>
<evidence type="ECO:0000256" key="3">
    <source>
        <dbReference type="ARBA" id="ARBA00022989"/>
    </source>
</evidence>
<feature type="transmembrane region" description="Helical" evidence="6">
    <location>
        <begin position="132"/>
        <end position="157"/>
    </location>
</feature>